<sequence length="573" mass="64947">MTTSEDCTDEDGEDALLHVRADSLAPSTNEDVAAIGTVFRRSSMDQLQIEEDKDTDSIPPVYAARQPPLVQPLHPSVFAENIQLKYGVRDLGHEWVALFQMLGGTNTSHTRTMKLQIPDTVFLSPTGQPSMWYVTSASGRIKPRNLVVFVSVMLQRVTARAIEEAMVNQVTADDHEVVAVARHGFQIEYLTNDQLRVFCRDMSRPRIVMPLRSPSKVTDVPLKCFCLQRFLKRERNMTFVCVWRQPPATATTPSPRPGPGGFSLAHCDLFLCSPRAAANATCYCGDGADEEEELRNHVCFRYLPMKKDDDVEKLLRQYGFEPEKMVPQLFHMKVLMAEIVNRTNRGMNARQLNGLACEFFLGAIDGKVYFSALVGAHWDGHKPTWEALHEMDSWSKWILDHYDRLERRAEEDRKVLQQIAASPRRRQVVGENVALDLYHQLNPRFPSVELPHVAEEQWKCRSPLLAPDVAPRYVACEVPKSYRNGRFHPMLTPRQADATNRLHVASARPSVMVRQPLSNRHADVEGLGAGDSNRTRPLPTPSSVHKPTKSRRSPQPLSPRARLFPRQHTRIDL</sequence>
<dbReference type="Proteomes" id="UP001146120">
    <property type="component" value="Unassembled WGS sequence"/>
</dbReference>
<name>A0AAV2Z2V2_9STRA</name>
<dbReference type="EMBL" id="DAKRPA010000055">
    <property type="protein sequence ID" value="DBA00997.1"/>
    <property type="molecule type" value="Genomic_DNA"/>
</dbReference>
<comment type="caution">
    <text evidence="2">The sequence shown here is derived from an EMBL/GenBank/DDBJ whole genome shotgun (WGS) entry which is preliminary data.</text>
</comment>
<reference evidence="2" key="2">
    <citation type="journal article" date="2023" name="Microbiol Resour">
        <title>Decontamination and Annotation of the Draft Genome Sequence of the Oomycete Lagenidium giganteum ARSEF 373.</title>
        <authorList>
            <person name="Morgan W.R."/>
            <person name="Tartar A."/>
        </authorList>
    </citation>
    <scope>NUCLEOTIDE SEQUENCE</scope>
    <source>
        <strain evidence="2">ARSEF 373</strain>
    </source>
</reference>
<evidence type="ECO:0000256" key="1">
    <source>
        <dbReference type="SAM" id="MobiDB-lite"/>
    </source>
</evidence>
<feature type="compositionally biased region" description="Basic residues" evidence="1">
    <location>
        <begin position="563"/>
        <end position="573"/>
    </location>
</feature>
<gene>
    <name evidence="2" type="ORF">N0F65_006258</name>
</gene>
<keyword evidence="3" id="KW-1185">Reference proteome</keyword>
<accession>A0AAV2Z2V2</accession>
<feature type="region of interest" description="Disordered" evidence="1">
    <location>
        <begin position="523"/>
        <end position="573"/>
    </location>
</feature>
<reference evidence="2" key="1">
    <citation type="submission" date="2022-11" db="EMBL/GenBank/DDBJ databases">
        <authorList>
            <person name="Morgan W.R."/>
            <person name="Tartar A."/>
        </authorList>
    </citation>
    <scope>NUCLEOTIDE SEQUENCE</scope>
    <source>
        <strain evidence="2">ARSEF 373</strain>
    </source>
</reference>
<evidence type="ECO:0000313" key="3">
    <source>
        <dbReference type="Proteomes" id="UP001146120"/>
    </source>
</evidence>
<evidence type="ECO:0000313" key="2">
    <source>
        <dbReference type="EMBL" id="DBA00997.1"/>
    </source>
</evidence>
<protein>
    <submittedName>
        <fullName evidence="2">Uncharacterized protein</fullName>
    </submittedName>
</protein>
<dbReference type="AlphaFoldDB" id="A0AAV2Z2V2"/>
<proteinExistence type="predicted"/>
<organism evidence="2 3">
    <name type="scientific">Lagenidium giganteum</name>
    <dbReference type="NCBI Taxonomy" id="4803"/>
    <lineage>
        <taxon>Eukaryota</taxon>
        <taxon>Sar</taxon>
        <taxon>Stramenopiles</taxon>
        <taxon>Oomycota</taxon>
        <taxon>Peronosporomycetes</taxon>
        <taxon>Pythiales</taxon>
        <taxon>Pythiaceae</taxon>
    </lineage>
</organism>